<dbReference type="AlphaFoldDB" id="A0A5B7GJ33"/>
<proteinExistence type="predicted"/>
<name>A0A5B7GJ33_PORTR</name>
<feature type="region of interest" description="Disordered" evidence="1">
    <location>
        <begin position="1"/>
        <end position="34"/>
    </location>
</feature>
<protein>
    <submittedName>
        <fullName evidence="2">Uncharacterized protein</fullName>
    </submittedName>
</protein>
<evidence type="ECO:0000313" key="3">
    <source>
        <dbReference type="Proteomes" id="UP000324222"/>
    </source>
</evidence>
<dbReference type="EMBL" id="VSRR010014767">
    <property type="protein sequence ID" value="MPC57415.1"/>
    <property type="molecule type" value="Genomic_DNA"/>
</dbReference>
<sequence length="74" mass="7815">MDEDGPSQARRGVAGLTLPVTSETSKTVAISSGRESDICSVSERHVCYKGALSSRWCLREGTKRSASSPSSPSL</sequence>
<organism evidence="2 3">
    <name type="scientific">Portunus trituberculatus</name>
    <name type="common">Swimming crab</name>
    <name type="synonym">Neptunus trituberculatus</name>
    <dbReference type="NCBI Taxonomy" id="210409"/>
    <lineage>
        <taxon>Eukaryota</taxon>
        <taxon>Metazoa</taxon>
        <taxon>Ecdysozoa</taxon>
        <taxon>Arthropoda</taxon>
        <taxon>Crustacea</taxon>
        <taxon>Multicrustacea</taxon>
        <taxon>Malacostraca</taxon>
        <taxon>Eumalacostraca</taxon>
        <taxon>Eucarida</taxon>
        <taxon>Decapoda</taxon>
        <taxon>Pleocyemata</taxon>
        <taxon>Brachyura</taxon>
        <taxon>Eubrachyura</taxon>
        <taxon>Portunoidea</taxon>
        <taxon>Portunidae</taxon>
        <taxon>Portuninae</taxon>
        <taxon>Portunus</taxon>
    </lineage>
</organism>
<evidence type="ECO:0000313" key="2">
    <source>
        <dbReference type="EMBL" id="MPC57415.1"/>
    </source>
</evidence>
<evidence type="ECO:0000256" key="1">
    <source>
        <dbReference type="SAM" id="MobiDB-lite"/>
    </source>
</evidence>
<reference evidence="2 3" key="1">
    <citation type="submission" date="2019-05" db="EMBL/GenBank/DDBJ databases">
        <title>Another draft genome of Portunus trituberculatus and its Hox gene families provides insights of decapod evolution.</title>
        <authorList>
            <person name="Jeong J.-H."/>
            <person name="Song I."/>
            <person name="Kim S."/>
            <person name="Choi T."/>
            <person name="Kim D."/>
            <person name="Ryu S."/>
            <person name="Kim W."/>
        </authorList>
    </citation>
    <scope>NUCLEOTIDE SEQUENCE [LARGE SCALE GENOMIC DNA]</scope>
    <source>
        <tissue evidence="2">Muscle</tissue>
    </source>
</reference>
<gene>
    <name evidence="2" type="ORF">E2C01_051394</name>
</gene>
<comment type="caution">
    <text evidence="2">The sequence shown here is derived from an EMBL/GenBank/DDBJ whole genome shotgun (WGS) entry which is preliminary data.</text>
</comment>
<accession>A0A5B7GJ33</accession>
<dbReference type="Proteomes" id="UP000324222">
    <property type="component" value="Unassembled WGS sequence"/>
</dbReference>
<keyword evidence="3" id="KW-1185">Reference proteome</keyword>
<feature type="compositionally biased region" description="Polar residues" evidence="1">
    <location>
        <begin position="19"/>
        <end position="30"/>
    </location>
</feature>